<feature type="transmembrane region" description="Helical" evidence="1">
    <location>
        <begin position="62"/>
        <end position="82"/>
    </location>
</feature>
<sequence>MTVNTINQLSEGTGPRQNMHRGERLITLLRGELKVLGAIQILIGLVHFGFGSILTCLYDVNISYIIASAYVYWGGVLATHFMPDGIITHQGELLPVDPPPSYEACARTGFANPGYSGQVE</sequence>
<proteinExistence type="predicted"/>
<evidence type="ECO:0000256" key="1">
    <source>
        <dbReference type="SAM" id="Phobius"/>
    </source>
</evidence>
<gene>
    <name evidence="2" type="ORF">JD844_022133</name>
</gene>
<dbReference type="EMBL" id="JAIPUX010003289">
    <property type="protein sequence ID" value="KAH0621101.1"/>
    <property type="molecule type" value="Genomic_DNA"/>
</dbReference>
<keyword evidence="3" id="KW-1185">Reference proteome</keyword>
<accession>A0ABQ7SUJ0</accession>
<organism evidence="2 3">
    <name type="scientific">Phrynosoma platyrhinos</name>
    <name type="common">Desert horned lizard</name>
    <dbReference type="NCBI Taxonomy" id="52577"/>
    <lineage>
        <taxon>Eukaryota</taxon>
        <taxon>Metazoa</taxon>
        <taxon>Chordata</taxon>
        <taxon>Craniata</taxon>
        <taxon>Vertebrata</taxon>
        <taxon>Euteleostomi</taxon>
        <taxon>Lepidosauria</taxon>
        <taxon>Squamata</taxon>
        <taxon>Bifurcata</taxon>
        <taxon>Unidentata</taxon>
        <taxon>Episquamata</taxon>
        <taxon>Toxicofera</taxon>
        <taxon>Iguania</taxon>
        <taxon>Phrynosomatidae</taxon>
        <taxon>Phrynosomatinae</taxon>
        <taxon>Phrynosoma</taxon>
    </lineage>
</organism>
<comment type="caution">
    <text evidence="2">The sequence shown here is derived from an EMBL/GenBank/DDBJ whole genome shotgun (WGS) entry which is preliminary data.</text>
</comment>
<protein>
    <submittedName>
        <fullName evidence="2">Uncharacterized protein</fullName>
    </submittedName>
</protein>
<feature type="transmembrane region" description="Helical" evidence="1">
    <location>
        <begin position="33"/>
        <end position="50"/>
    </location>
</feature>
<name>A0ABQ7SUJ0_PHRPL</name>
<evidence type="ECO:0000313" key="2">
    <source>
        <dbReference type="EMBL" id="KAH0621101.1"/>
    </source>
</evidence>
<keyword evidence="1" id="KW-1133">Transmembrane helix</keyword>
<dbReference type="Proteomes" id="UP000826234">
    <property type="component" value="Unassembled WGS sequence"/>
</dbReference>
<evidence type="ECO:0000313" key="3">
    <source>
        <dbReference type="Proteomes" id="UP000826234"/>
    </source>
</evidence>
<reference evidence="2 3" key="1">
    <citation type="journal article" date="2022" name="Gigascience">
        <title>A chromosome-level genome assembly and annotation of the desert horned lizard, Phrynosoma platyrhinos, provides insight into chromosomal rearrangements among reptiles.</title>
        <authorList>
            <person name="Koochekian N."/>
            <person name="Ascanio A."/>
            <person name="Farleigh K."/>
            <person name="Card D.C."/>
            <person name="Schield D.R."/>
            <person name="Castoe T.A."/>
            <person name="Jezkova T."/>
        </authorList>
    </citation>
    <scope>NUCLEOTIDE SEQUENCE [LARGE SCALE GENOMIC DNA]</scope>
    <source>
        <strain evidence="2">NK-2021</strain>
    </source>
</reference>
<keyword evidence="1" id="KW-0472">Membrane</keyword>
<keyword evidence="1" id="KW-0812">Transmembrane</keyword>